<gene>
    <name evidence="2" type="ORF">B0I27_11198</name>
</gene>
<dbReference type="EMBL" id="PVTH01000011">
    <property type="protein sequence ID" value="PRY49542.1"/>
    <property type="molecule type" value="Genomic_DNA"/>
</dbReference>
<reference evidence="2 3" key="1">
    <citation type="submission" date="2018-03" db="EMBL/GenBank/DDBJ databases">
        <title>Genomic Encyclopedia of Type Strains, Phase III (KMG-III): the genomes of soil and plant-associated and newly described type strains.</title>
        <authorList>
            <person name="Whitman W."/>
        </authorList>
    </citation>
    <scope>NUCLEOTIDE SEQUENCE [LARGE SCALE GENOMIC DNA]</scope>
    <source>
        <strain evidence="2 3">CGMCC 1.9313</strain>
    </source>
</reference>
<evidence type="ECO:0000256" key="1">
    <source>
        <dbReference type="SAM" id="SignalP"/>
    </source>
</evidence>
<comment type="caution">
    <text evidence="2">The sequence shown here is derived from an EMBL/GenBank/DDBJ whole genome shotgun (WGS) entry which is preliminary data.</text>
</comment>
<dbReference type="OrthoDB" id="978436at2"/>
<keyword evidence="3" id="KW-1185">Reference proteome</keyword>
<organism evidence="2 3">
    <name type="scientific">Arcticibacter pallidicorallinus</name>
    <dbReference type="NCBI Taxonomy" id="1259464"/>
    <lineage>
        <taxon>Bacteria</taxon>
        <taxon>Pseudomonadati</taxon>
        <taxon>Bacteroidota</taxon>
        <taxon>Sphingobacteriia</taxon>
        <taxon>Sphingobacteriales</taxon>
        <taxon>Sphingobacteriaceae</taxon>
        <taxon>Arcticibacter</taxon>
    </lineage>
</organism>
<feature type="chain" id="PRO_5015516703" description="DUF4625 domain-containing protein" evidence="1">
    <location>
        <begin position="22"/>
        <end position="216"/>
    </location>
</feature>
<evidence type="ECO:0008006" key="4">
    <source>
        <dbReference type="Google" id="ProtNLM"/>
    </source>
</evidence>
<dbReference type="PROSITE" id="PS51257">
    <property type="entry name" value="PROKAR_LIPOPROTEIN"/>
    <property type="match status" value="1"/>
</dbReference>
<dbReference type="Proteomes" id="UP000238034">
    <property type="component" value="Unassembled WGS sequence"/>
</dbReference>
<dbReference type="AlphaFoldDB" id="A0A2T0TV13"/>
<feature type="signal peptide" evidence="1">
    <location>
        <begin position="1"/>
        <end position="21"/>
    </location>
</feature>
<evidence type="ECO:0000313" key="2">
    <source>
        <dbReference type="EMBL" id="PRY49542.1"/>
    </source>
</evidence>
<accession>A0A2T0TV13</accession>
<evidence type="ECO:0000313" key="3">
    <source>
        <dbReference type="Proteomes" id="UP000238034"/>
    </source>
</evidence>
<proteinExistence type="predicted"/>
<protein>
    <recommendedName>
        <fullName evidence="4">DUF4625 domain-containing protein</fullName>
    </recommendedName>
</protein>
<dbReference type="RefSeq" id="WP_106294948.1">
    <property type="nucleotide sequence ID" value="NZ_PVTH01000011.1"/>
</dbReference>
<sequence length="216" mass="24353">MTKKNQLLALAFILISTFFMASCSKDDPQPEIEQEEPDAAKLVFTKLDANGDETQTKVTVNFDELSHDHDHAHAHSSTATVSSEEEHDHEHAHIHLDPNSTYRLNIEMYRDGKIINDEFIKAADEHQFFFFAKDAEGKTVSNFINYVYEDKDQNNYPIGLKGKFSTLGAGTANIQVILSHGLDKSKVPAGVFNYENYSLIGDTDLDQTFELHIEAE</sequence>
<name>A0A2T0TV13_9SPHI</name>
<keyword evidence="1" id="KW-0732">Signal</keyword>